<organism evidence="2 3">
    <name type="scientific">Helianthus annuus</name>
    <name type="common">Common sunflower</name>
    <dbReference type="NCBI Taxonomy" id="4232"/>
    <lineage>
        <taxon>Eukaryota</taxon>
        <taxon>Viridiplantae</taxon>
        <taxon>Streptophyta</taxon>
        <taxon>Embryophyta</taxon>
        <taxon>Tracheophyta</taxon>
        <taxon>Spermatophyta</taxon>
        <taxon>Magnoliopsida</taxon>
        <taxon>eudicotyledons</taxon>
        <taxon>Gunneridae</taxon>
        <taxon>Pentapetalae</taxon>
        <taxon>asterids</taxon>
        <taxon>campanulids</taxon>
        <taxon>Asterales</taxon>
        <taxon>Asteraceae</taxon>
        <taxon>Asteroideae</taxon>
        <taxon>Heliantheae alliance</taxon>
        <taxon>Heliantheae</taxon>
        <taxon>Helianthus</taxon>
    </lineage>
</organism>
<dbReference type="AlphaFoldDB" id="A0A9K3NQQ8"/>
<proteinExistence type="predicted"/>
<dbReference type="EMBL" id="MNCJ02000319">
    <property type="protein sequence ID" value="KAF5809572.1"/>
    <property type="molecule type" value="Genomic_DNA"/>
</dbReference>
<dbReference type="InterPro" id="IPR036986">
    <property type="entry name" value="S4_RNA-bd_sf"/>
</dbReference>
<dbReference type="GO" id="GO:0003723">
    <property type="term" value="F:RNA binding"/>
    <property type="evidence" value="ECO:0007669"/>
    <property type="project" value="UniProtKB-KW"/>
</dbReference>
<name>A0A9K3NQQ8_HELAN</name>
<keyword evidence="3" id="KW-1185">Reference proteome</keyword>
<gene>
    <name evidence="2" type="ORF">HanXRQr2_Chr04g0158741</name>
</gene>
<dbReference type="Proteomes" id="UP000215914">
    <property type="component" value="Unassembled WGS sequence"/>
</dbReference>
<evidence type="ECO:0000256" key="1">
    <source>
        <dbReference type="ARBA" id="ARBA00022884"/>
    </source>
</evidence>
<dbReference type="PANTHER" id="PTHR32319">
    <property type="entry name" value="BACTERIAL HEMOLYSIN-LIKE PROTEIN"/>
    <property type="match status" value="1"/>
</dbReference>
<dbReference type="Gene3D" id="3.10.290.10">
    <property type="entry name" value="RNA-binding S4 domain"/>
    <property type="match status" value="1"/>
</dbReference>
<evidence type="ECO:0000313" key="2">
    <source>
        <dbReference type="EMBL" id="KAF5809572.1"/>
    </source>
</evidence>
<reference evidence="2" key="1">
    <citation type="journal article" date="2017" name="Nature">
        <title>The sunflower genome provides insights into oil metabolism, flowering and Asterid evolution.</title>
        <authorList>
            <person name="Badouin H."/>
            <person name="Gouzy J."/>
            <person name="Grassa C.J."/>
            <person name="Murat F."/>
            <person name="Staton S.E."/>
            <person name="Cottret L."/>
            <person name="Lelandais-Briere C."/>
            <person name="Owens G.L."/>
            <person name="Carrere S."/>
            <person name="Mayjonade B."/>
            <person name="Legrand L."/>
            <person name="Gill N."/>
            <person name="Kane N.C."/>
            <person name="Bowers J.E."/>
            <person name="Hubner S."/>
            <person name="Bellec A."/>
            <person name="Berard A."/>
            <person name="Berges H."/>
            <person name="Blanchet N."/>
            <person name="Boniface M.C."/>
            <person name="Brunel D."/>
            <person name="Catrice O."/>
            <person name="Chaidir N."/>
            <person name="Claudel C."/>
            <person name="Donnadieu C."/>
            <person name="Faraut T."/>
            <person name="Fievet G."/>
            <person name="Helmstetter N."/>
            <person name="King M."/>
            <person name="Knapp S.J."/>
            <person name="Lai Z."/>
            <person name="Le Paslier M.C."/>
            <person name="Lippi Y."/>
            <person name="Lorenzon L."/>
            <person name="Mandel J.R."/>
            <person name="Marage G."/>
            <person name="Marchand G."/>
            <person name="Marquand E."/>
            <person name="Bret-Mestries E."/>
            <person name="Morien E."/>
            <person name="Nambeesan S."/>
            <person name="Nguyen T."/>
            <person name="Pegot-Espagnet P."/>
            <person name="Pouilly N."/>
            <person name="Raftis F."/>
            <person name="Sallet E."/>
            <person name="Schiex T."/>
            <person name="Thomas J."/>
            <person name="Vandecasteele C."/>
            <person name="Vares D."/>
            <person name="Vear F."/>
            <person name="Vautrin S."/>
            <person name="Crespi M."/>
            <person name="Mangin B."/>
            <person name="Burke J.M."/>
            <person name="Salse J."/>
            <person name="Munos S."/>
            <person name="Vincourt P."/>
            <person name="Rieseberg L.H."/>
            <person name="Langlade N.B."/>
        </authorList>
    </citation>
    <scope>NUCLEOTIDE SEQUENCE</scope>
    <source>
        <tissue evidence="2">Leaves</tissue>
    </source>
</reference>
<sequence>MIFFLIYINRKKRLDEVCLQKFQQYSRNYIQSWIIQGCGLNWVRSVFPMLVK</sequence>
<dbReference type="PANTHER" id="PTHR32319:SF0">
    <property type="entry name" value="BACTERIAL HEMOLYSIN-LIKE PROTEIN"/>
    <property type="match status" value="1"/>
</dbReference>
<keyword evidence="1" id="KW-0694">RNA-binding</keyword>
<accession>A0A9K3NQQ8</accession>
<dbReference type="Gramene" id="mRNA:HanXRQr2_Chr04g0158741">
    <property type="protein sequence ID" value="mRNA:HanXRQr2_Chr04g0158741"/>
    <property type="gene ID" value="HanXRQr2_Chr04g0158741"/>
</dbReference>
<comment type="caution">
    <text evidence="2">The sequence shown here is derived from an EMBL/GenBank/DDBJ whole genome shotgun (WGS) entry which is preliminary data.</text>
</comment>
<dbReference type="GO" id="GO:0008168">
    <property type="term" value="F:methyltransferase activity"/>
    <property type="evidence" value="ECO:0007669"/>
    <property type="project" value="InterPro"/>
</dbReference>
<reference evidence="2" key="2">
    <citation type="submission" date="2020-06" db="EMBL/GenBank/DDBJ databases">
        <title>Helianthus annuus Genome sequencing and assembly Release 2.</title>
        <authorList>
            <person name="Gouzy J."/>
            <person name="Langlade N."/>
            <person name="Munos S."/>
        </authorList>
    </citation>
    <scope>NUCLEOTIDE SEQUENCE</scope>
    <source>
        <tissue evidence="2">Leaves</tissue>
    </source>
</reference>
<dbReference type="InterPro" id="IPR047048">
    <property type="entry name" value="TlyA"/>
</dbReference>
<evidence type="ECO:0000313" key="3">
    <source>
        <dbReference type="Proteomes" id="UP000215914"/>
    </source>
</evidence>
<protein>
    <submittedName>
        <fullName evidence="2">RNA-binding S4 domain superfamily</fullName>
    </submittedName>
</protein>